<dbReference type="Gene3D" id="3.40.850.10">
    <property type="entry name" value="Kinesin motor domain"/>
    <property type="match status" value="1"/>
</dbReference>
<protein>
    <submittedName>
        <fullName evidence="5">p-loop containing nucleoside triphosphate hydrolase</fullName>
    </submittedName>
</protein>
<comment type="similarity">
    <text evidence="1">Belongs to the TRAFAC class myosin-kinesin ATPase superfamily. Kinesin family.</text>
</comment>
<dbReference type="InParanoid" id="A0A0V0QSJ4"/>
<organism evidence="5 6">
    <name type="scientific">Pseudocohnilembus persalinus</name>
    <name type="common">Ciliate</name>
    <dbReference type="NCBI Taxonomy" id="266149"/>
    <lineage>
        <taxon>Eukaryota</taxon>
        <taxon>Sar</taxon>
        <taxon>Alveolata</taxon>
        <taxon>Ciliophora</taxon>
        <taxon>Intramacronucleata</taxon>
        <taxon>Oligohymenophorea</taxon>
        <taxon>Scuticociliatia</taxon>
        <taxon>Philasterida</taxon>
        <taxon>Pseudocohnilembidae</taxon>
        <taxon>Pseudocohnilembus</taxon>
    </lineage>
</organism>
<dbReference type="Pfam" id="PF00225">
    <property type="entry name" value="Kinesin"/>
    <property type="match status" value="1"/>
</dbReference>
<evidence type="ECO:0000313" key="6">
    <source>
        <dbReference type="Proteomes" id="UP000054937"/>
    </source>
</evidence>
<gene>
    <name evidence="5" type="ORF">PPERSA_00595</name>
</gene>
<evidence type="ECO:0000313" key="5">
    <source>
        <dbReference type="EMBL" id="KRX05294.1"/>
    </source>
</evidence>
<keyword evidence="1" id="KW-0067">ATP-binding</keyword>
<feature type="coiled-coil region" evidence="2">
    <location>
        <begin position="691"/>
        <end position="725"/>
    </location>
</feature>
<dbReference type="GO" id="GO:0016787">
    <property type="term" value="F:hydrolase activity"/>
    <property type="evidence" value="ECO:0007669"/>
    <property type="project" value="UniProtKB-KW"/>
</dbReference>
<accession>A0A0V0QSJ4</accession>
<dbReference type="Proteomes" id="UP000054937">
    <property type="component" value="Unassembled WGS sequence"/>
</dbReference>
<feature type="coiled-coil region" evidence="2">
    <location>
        <begin position="423"/>
        <end position="478"/>
    </location>
</feature>
<dbReference type="EMBL" id="LDAU01000109">
    <property type="protein sequence ID" value="KRX05294.1"/>
    <property type="molecule type" value="Genomic_DNA"/>
</dbReference>
<comment type="caution">
    <text evidence="5">The sequence shown here is derived from an EMBL/GenBank/DDBJ whole genome shotgun (WGS) entry which is preliminary data.</text>
</comment>
<evidence type="ECO:0000256" key="3">
    <source>
        <dbReference type="SAM" id="MobiDB-lite"/>
    </source>
</evidence>
<dbReference type="Pfam" id="PF14739">
    <property type="entry name" value="DUF4472"/>
    <property type="match status" value="1"/>
</dbReference>
<dbReference type="GO" id="GO:0005737">
    <property type="term" value="C:cytoplasm"/>
    <property type="evidence" value="ECO:0007669"/>
    <property type="project" value="TreeGrafter"/>
</dbReference>
<dbReference type="InterPro" id="IPR001752">
    <property type="entry name" value="Kinesin_motor_dom"/>
</dbReference>
<keyword evidence="5" id="KW-0378">Hydrolase</keyword>
<dbReference type="SUPFAM" id="SSF52540">
    <property type="entry name" value="P-loop containing nucleoside triphosphate hydrolases"/>
    <property type="match status" value="1"/>
</dbReference>
<dbReference type="PANTHER" id="PTHR22106">
    <property type="entry name" value="COILED-COIL DOMAIN-CONTAINING PROTEIN 78"/>
    <property type="match status" value="1"/>
</dbReference>
<dbReference type="GO" id="GO:0008017">
    <property type="term" value="F:microtubule binding"/>
    <property type="evidence" value="ECO:0007669"/>
    <property type="project" value="InterPro"/>
</dbReference>
<feature type="coiled-coil region" evidence="2">
    <location>
        <begin position="854"/>
        <end position="881"/>
    </location>
</feature>
<dbReference type="OMA" id="PVVNNDM"/>
<dbReference type="InterPro" id="IPR029329">
    <property type="entry name" value="DUF4472"/>
</dbReference>
<feature type="coiled-coil region" evidence="2">
    <location>
        <begin position="595"/>
        <end position="636"/>
    </location>
</feature>
<dbReference type="GO" id="GO:0007018">
    <property type="term" value="P:microtubule-based movement"/>
    <property type="evidence" value="ECO:0007669"/>
    <property type="project" value="InterPro"/>
</dbReference>
<keyword evidence="6" id="KW-1185">Reference proteome</keyword>
<dbReference type="OrthoDB" id="2113965at2759"/>
<sequence length="1041" mass="120458">MSSQTDYSKLIIGDPVKCIVRVKAPVNFQREDIKVMGTKDRNTVSITDANNRVLEEFDVQEAYGPEFNINQIFDNSVKRYLYPLVQGFSVSIFSFGSSGSGKSQTIEGNRKEAGLINLCADSLFTILEDKKHHTNQARTGNMQNYNFAVRCRFVEIIDEEVYDLFGRPGKNLQDTCHVVESIWEGPTIQNATWINVNNRAQVAEILASGVKSRNQSSNEFGRLASKATGMFTIELLQTSELDTMEQLVLISRMNFFDLPGSDILLDDPENIRIRQGSSLNKSIISLGGLMKDLSGKRNDYVLYETSVLTHLLKDALGGNSLTLGIFNIQNGDTRSSSLTLNFLKYARNIFNWPVVNDAKEIGLLKKYRAEVNSVKNNKLGNSMIGVDQSLMQNQLQLGKGQMYNDRGEVVELEKKLIENHLDKMRQADDKQRLANKLAELREKFNQIVREKGDLQGELIKVEEEKLEVSKALVELQIENTRLMEILQNDKYDNNNKLLNAENDLLAVNIREEKALKQIQELQDRLKDVVEDKRELEIEFVALKKNYISLNQTVEEEKLKNQNIGMELINMVNENKALHDEMNDIYKKSGNTSDENQKFINRIEKLDRENQEQREALVFAKAEIERLKTEMLKYDIQEQQHRLEMDQKKIDMEKGYIELTKEKQTEFNSLNQRQQQESKKIKDDKLYWESQKMELTHKNKLAQRKIAELEERIVEVQRNNDEITAESNKLLLQMDEMRSVYRQKLIQFTTELNRRDGAEKPTRIGYDMSAREELIRTYTEKEIELNEKLEQTKRQKSHISTELKALKNYARQLKYLAEDWAPIGVPLPEILIKSAPVNIDDAFTQNGGGGDQEEIDRLRRKNRKLEEDLKIMQDQLQNNVKSSSVDIQSRLMNEIQTLKGEPDILRRPGSSTANAEQLRRERNDLQEENRRLINMLKDNKKWDIYLLQRDNERLLKTVKEIENGGPVGPTSGGGDHQLRQKISYYEKTIKQMEKERSELMVRATMAEEQLNSMQEHLSKTTLDYQKKIVELKKSNARTGQPY</sequence>
<dbReference type="AlphaFoldDB" id="A0A0V0QSJ4"/>
<keyword evidence="1" id="KW-0505">Motor protein</keyword>
<name>A0A0V0QSJ4_PSEPJ</name>
<dbReference type="PRINTS" id="PR00380">
    <property type="entry name" value="KINESINHEAVY"/>
</dbReference>
<evidence type="ECO:0000256" key="1">
    <source>
        <dbReference type="PROSITE-ProRule" id="PRU00283"/>
    </source>
</evidence>
<feature type="coiled-coil region" evidence="2">
    <location>
        <begin position="504"/>
        <end position="552"/>
    </location>
</feature>
<dbReference type="SMART" id="SM00129">
    <property type="entry name" value="KISc"/>
    <property type="match status" value="1"/>
</dbReference>
<evidence type="ECO:0000259" key="4">
    <source>
        <dbReference type="PROSITE" id="PS50067"/>
    </source>
</evidence>
<dbReference type="GO" id="GO:0003777">
    <property type="term" value="F:microtubule motor activity"/>
    <property type="evidence" value="ECO:0007669"/>
    <property type="project" value="InterPro"/>
</dbReference>
<dbReference type="InterPro" id="IPR039873">
    <property type="entry name" value="CCDC78"/>
</dbReference>
<dbReference type="InterPro" id="IPR036961">
    <property type="entry name" value="Kinesin_motor_dom_sf"/>
</dbReference>
<keyword evidence="1" id="KW-0547">Nucleotide-binding</keyword>
<proteinExistence type="inferred from homology"/>
<feature type="region of interest" description="Disordered" evidence="3">
    <location>
        <begin position="898"/>
        <end position="919"/>
    </location>
</feature>
<evidence type="ECO:0000256" key="2">
    <source>
        <dbReference type="SAM" id="Coils"/>
    </source>
</evidence>
<dbReference type="PROSITE" id="PS50067">
    <property type="entry name" value="KINESIN_MOTOR_2"/>
    <property type="match status" value="1"/>
</dbReference>
<reference evidence="5 6" key="1">
    <citation type="journal article" date="2015" name="Sci. Rep.">
        <title>Genome of the facultative scuticociliatosis pathogen Pseudocohnilembus persalinus provides insight into its virulence through horizontal gene transfer.</title>
        <authorList>
            <person name="Xiong J."/>
            <person name="Wang G."/>
            <person name="Cheng J."/>
            <person name="Tian M."/>
            <person name="Pan X."/>
            <person name="Warren A."/>
            <person name="Jiang C."/>
            <person name="Yuan D."/>
            <person name="Miao W."/>
        </authorList>
    </citation>
    <scope>NUCLEOTIDE SEQUENCE [LARGE SCALE GENOMIC DNA]</scope>
    <source>
        <strain evidence="5">36N120E</strain>
    </source>
</reference>
<dbReference type="InterPro" id="IPR027417">
    <property type="entry name" value="P-loop_NTPase"/>
</dbReference>
<dbReference type="PANTHER" id="PTHR22106:SF5">
    <property type="entry name" value="COILED-COIL DOMAIN-CONTAINING PROTEIN 78"/>
    <property type="match status" value="1"/>
</dbReference>
<dbReference type="GO" id="GO:0005524">
    <property type="term" value="F:ATP binding"/>
    <property type="evidence" value="ECO:0007669"/>
    <property type="project" value="UniProtKB-UniRule"/>
</dbReference>
<feature type="domain" description="Kinesin motor" evidence="4">
    <location>
        <begin position="15"/>
        <end position="352"/>
    </location>
</feature>
<feature type="coiled-coil region" evidence="2">
    <location>
        <begin position="981"/>
        <end position="1008"/>
    </location>
</feature>
<keyword evidence="2" id="KW-0175">Coiled coil</keyword>
<feature type="binding site" evidence="1">
    <location>
        <begin position="96"/>
        <end position="103"/>
    </location>
    <ligand>
        <name>ATP</name>
        <dbReference type="ChEBI" id="CHEBI:30616"/>
    </ligand>
</feature>